<name>A0ABT0NAQ4_9GAMM</name>
<dbReference type="RefSeq" id="WP_249250080.1">
    <property type="nucleotide sequence ID" value="NZ_JAKIKT010000007.1"/>
</dbReference>
<dbReference type="PRINTS" id="PR00469">
    <property type="entry name" value="PNDRDTASEII"/>
</dbReference>
<dbReference type="PANTHER" id="PTHR43557:SF2">
    <property type="entry name" value="RIESKE DOMAIN-CONTAINING PROTEIN-RELATED"/>
    <property type="match status" value="1"/>
</dbReference>
<dbReference type="Gene3D" id="3.50.50.60">
    <property type="entry name" value="FAD/NAD(P)-binding domain"/>
    <property type="match status" value="2"/>
</dbReference>
<feature type="domain" description="FAD/NAD(P)-binding" evidence="5">
    <location>
        <begin position="6"/>
        <end position="299"/>
    </location>
</feature>
<dbReference type="Gene3D" id="3.30.390.30">
    <property type="match status" value="1"/>
</dbReference>
<dbReference type="InterPro" id="IPR028202">
    <property type="entry name" value="Reductase_C"/>
</dbReference>
<keyword evidence="4" id="KW-0560">Oxidoreductase</keyword>
<dbReference type="Pfam" id="PF14759">
    <property type="entry name" value="Reductase_C"/>
    <property type="match status" value="1"/>
</dbReference>
<proteinExistence type="predicted"/>
<dbReference type="InterPro" id="IPR016156">
    <property type="entry name" value="FAD/NAD-linked_Rdtase_dimer_sf"/>
</dbReference>
<evidence type="ECO:0000256" key="3">
    <source>
        <dbReference type="ARBA" id="ARBA00022827"/>
    </source>
</evidence>
<dbReference type="InterPro" id="IPR036188">
    <property type="entry name" value="FAD/NAD-bd_sf"/>
</dbReference>
<dbReference type="SUPFAM" id="SSF51905">
    <property type="entry name" value="FAD/NAD(P)-binding domain"/>
    <property type="match status" value="2"/>
</dbReference>
<dbReference type="EMBL" id="JAKIKT010000007">
    <property type="protein sequence ID" value="MCL2915498.1"/>
    <property type="molecule type" value="Genomic_DNA"/>
</dbReference>
<dbReference type="Pfam" id="PF07992">
    <property type="entry name" value="Pyr_redox_2"/>
    <property type="match status" value="1"/>
</dbReference>
<sequence>MGNRQKIVIIGASHAGCNAAFQLKQHIPGIEVTLLSDESCLPYHRPPLSKALVKGEVQAEQIQLKSPSAFDEAGIELRLNYSVKEIDRKHRLINGELNYDKLILATGGAPRPVRIPGLESDKLVYLRDMSDTLALQKRLENTQHITLVGGGYIGLELAASLIQMGKKVTLVEAASRILNRVTAAEVSDFFQTYHQRRGVHFLIGQQIEQATLLQDGRASLRSSDGECFITDLVVAGIGMLPNTYLASKAKLETDNGVLVNQYGQTSDHNIYAIGDCASYPHPDHPGLRIESVQSAVEQARITAAHITQQDFKPHDLPWFWTDQYDLKMKMAGINTGHDATVLRGSVSDGQFSCFYLRNGVVIAADCVNQPGEFMASKRLIAQGGRVPAEMLSNSSISMKEIITLCHQSK</sequence>
<organism evidence="7 8">
    <name type="scientific">Shewanella corallii</name>
    <dbReference type="NCBI Taxonomy" id="560080"/>
    <lineage>
        <taxon>Bacteria</taxon>
        <taxon>Pseudomonadati</taxon>
        <taxon>Pseudomonadota</taxon>
        <taxon>Gammaproteobacteria</taxon>
        <taxon>Alteromonadales</taxon>
        <taxon>Shewanellaceae</taxon>
        <taxon>Shewanella</taxon>
    </lineage>
</organism>
<gene>
    <name evidence="7" type="ORF">L2725_17225</name>
</gene>
<dbReference type="InterPro" id="IPR050446">
    <property type="entry name" value="FAD-oxidoreductase/Apoptosis"/>
</dbReference>
<dbReference type="InterPro" id="IPR023753">
    <property type="entry name" value="FAD/NAD-binding_dom"/>
</dbReference>
<accession>A0ABT0NAQ4</accession>
<evidence type="ECO:0000313" key="8">
    <source>
        <dbReference type="Proteomes" id="UP001202831"/>
    </source>
</evidence>
<evidence type="ECO:0000313" key="7">
    <source>
        <dbReference type="EMBL" id="MCL2915498.1"/>
    </source>
</evidence>
<dbReference type="PRINTS" id="PR00368">
    <property type="entry name" value="FADPNR"/>
</dbReference>
<reference evidence="7 8" key="1">
    <citation type="submission" date="2022-01" db="EMBL/GenBank/DDBJ databases">
        <title>Whole genome-based taxonomy of the Shewanellaceae.</title>
        <authorList>
            <person name="Martin-Rodriguez A.J."/>
        </authorList>
    </citation>
    <scope>NUCLEOTIDE SEQUENCE [LARGE SCALE GENOMIC DNA]</scope>
    <source>
        <strain evidence="7 8">DSM 21332</strain>
    </source>
</reference>
<dbReference type="Proteomes" id="UP001202831">
    <property type="component" value="Unassembled WGS sequence"/>
</dbReference>
<evidence type="ECO:0000256" key="2">
    <source>
        <dbReference type="ARBA" id="ARBA00022630"/>
    </source>
</evidence>
<keyword evidence="3" id="KW-0274">FAD</keyword>
<keyword evidence="8" id="KW-1185">Reference proteome</keyword>
<evidence type="ECO:0000259" key="6">
    <source>
        <dbReference type="Pfam" id="PF14759"/>
    </source>
</evidence>
<comment type="caution">
    <text evidence="7">The sequence shown here is derived from an EMBL/GenBank/DDBJ whole genome shotgun (WGS) entry which is preliminary data.</text>
</comment>
<evidence type="ECO:0000256" key="1">
    <source>
        <dbReference type="ARBA" id="ARBA00001974"/>
    </source>
</evidence>
<dbReference type="PANTHER" id="PTHR43557">
    <property type="entry name" value="APOPTOSIS-INDUCING FACTOR 1"/>
    <property type="match status" value="1"/>
</dbReference>
<dbReference type="SUPFAM" id="SSF55424">
    <property type="entry name" value="FAD/NAD-linked reductases, dimerisation (C-terminal) domain"/>
    <property type="match status" value="1"/>
</dbReference>
<comment type="cofactor">
    <cofactor evidence="1">
        <name>FAD</name>
        <dbReference type="ChEBI" id="CHEBI:57692"/>
    </cofactor>
</comment>
<protein>
    <submittedName>
        <fullName evidence="7">NAD(P)/FAD-dependent oxidoreductase</fullName>
    </submittedName>
</protein>
<feature type="domain" description="Reductase C-terminal" evidence="6">
    <location>
        <begin position="318"/>
        <end position="401"/>
    </location>
</feature>
<evidence type="ECO:0000256" key="4">
    <source>
        <dbReference type="ARBA" id="ARBA00023002"/>
    </source>
</evidence>
<evidence type="ECO:0000259" key="5">
    <source>
        <dbReference type="Pfam" id="PF07992"/>
    </source>
</evidence>
<keyword evidence="2" id="KW-0285">Flavoprotein</keyword>